<dbReference type="EMBL" id="ADBL01002120">
    <property type="status" value="NOT_ANNOTATED_CDS"/>
    <property type="molecule type" value="Genomic_DNA"/>
</dbReference>
<dbReference type="OrthoDB" id="5383650at2759"/>
<dbReference type="AlphaFoldDB" id="A0A0C4E838"/>
<dbReference type="EnsemblFungi" id="MAPG_08726T0">
    <property type="protein sequence ID" value="MAPG_08726T0"/>
    <property type="gene ID" value="MAPG_08726"/>
</dbReference>
<keyword evidence="3" id="KW-1185">Reference proteome</keyword>
<proteinExistence type="predicted"/>
<evidence type="ECO:0000313" key="3">
    <source>
        <dbReference type="Proteomes" id="UP000011715"/>
    </source>
</evidence>
<name>A0A0C4E838_MAGP6</name>
<organism evidence="2 3">
    <name type="scientific">Magnaporthiopsis poae (strain ATCC 64411 / 73-15)</name>
    <name type="common">Kentucky bluegrass fungus</name>
    <name type="synonym">Magnaporthe poae</name>
    <dbReference type="NCBI Taxonomy" id="644358"/>
    <lineage>
        <taxon>Eukaryota</taxon>
        <taxon>Fungi</taxon>
        <taxon>Dikarya</taxon>
        <taxon>Ascomycota</taxon>
        <taxon>Pezizomycotina</taxon>
        <taxon>Sordariomycetes</taxon>
        <taxon>Sordariomycetidae</taxon>
        <taxon>Magnaporthales</taxon>
        <taxon>Magnaporthaceae</taxon>
        <taxon>Magnaporthiopsis</taxon>
    </lineage>
</organism>
<evidence type="ECO:0000313" key="1">
    <source>
        <dbReference type="EMBL" id="KLU89757.1"/>
    </source>
</evidence>
<reference evidence="3" key="1">
    <citation type="submission" date="2010-05" db="EMBL/GenBank/DDBJ databases">
        <title>The genome sequence of Magnaporthe poae strain ATCC 64411.</title>
        <authorList>
            <person name="Ma L.-J."/>
            <person name="Dead R."/>
            <person name="Young S."/>
            <person name="Zeng Q."/>
            <person name="Koehrsen M."/>
            <person name="Alvarado L."/>
            <person name="Berlin A."/>
            <person name="Chapman S.B."/>
            <person name="Chen Z."/>
            <person name="Freedman E."/>
            <person name="Gellesch M."/>
            <person name="Goldberg J."/>
            <person name="Griggs A."/>
            <person name="Gujja S."/>
            <person name="Heilman E.R."/>
            <person name="Heiman D."/>
            <person name="Hepburn T."/>
            <person name="Howarth C."/>
            <person name="Jen D."/>
            <person name="Larson L."/>
            <person name="Mehta T."/>
            <person name="Neiman D."/>
            <person name="Pearson M."/>
            <person name="Roberts A."/>
            <person name="Saif S."/>
            <person name="Shea T."/>
            <person name="Shenoy N."/>
            <person name="Sisk P."/>
            <person name="Stolte C."/>
            <person name="Sykes S."/>
            <person name="Walk T."/>
            <person name="White J."/>
            <person name="Yandava C."/>
            <person name="Haas B."/>
            <person name="Nusbaum C."/>
            <person name="Birren B."/>
        </authorList>
    </citation>
    <scope>NUCLEOTIDE SEQUENCE [LARGE SCALE GENOMIC DNA]</scope>
    <source>
        <strain evidence="3">ATCC 64411 / 73-15</strain>
    </source>
</reference>
<dbReference type="VEuPathDB" id="FungiDB:MAPG_08726"/>
<dbReference type="EMBL" id="GL876973">
    <property type="protein sequence ID" value="KLU89757.1"/>
    <property type="molecule type" value="Genomic_DNA"/>
</dbReference>
<dbReference type="Proteomes" id="UP000011715">
    <property type="component" value="Unassembled WGS sequence"/>
</dbReference>
<accession>A0A0C4E838</accession>
<protein>
    <submittedName>
        <fullName evidence="1 2">Uncharacterized protein</fullName>
    </submittedName>
</protein>
<reference evidence="1" key="2">
    <citation type="submission" date="2010-05" db="EMBL/GenBank/DDBJ databases">
        <title>The Genome Sequence of Magnaporthe poae strain ATCC 64411.</title>
        <authorList>
            <consortium name="The Broad Institute Genome Sequencing Platform"/>
            <consortium name="Broad Institute Genome Sequencing Center for Infectious Disease"/>
            <person name="Ma L.-J."/>
            <person name="Dead R."/>
            <person name="Young S."/>
            <person name="Zeng Q."/>
            <person name="Koehrsen M."/>
            <person name="Alvarado L."/>
            <person name="Berlin A."/>
            <person name="Chapman S.B."/>
            <person name="Chen Z."/>
            <person name="Freedman E."/>
            <person name="Gellesch M."/>
            <person name="Goldberg J."/>
            <person name="Griggs A."/>
            <person name="Gujja S."/>
            <person name="Heilman E.R."/>
            <person name="Heiman D."/>
            <person name="Hepburn T."/>
            <person name="Howarth C."/>
            <person name="Jen D."/>
            <person name="Larson L."/>
            <person name="Mehta T."/>
            <person name="Neiman D."/>
            <person name="Pearson M."/>
            <person name="Roberts A."/>
            <person name="Saif S."/>
            <person name="Shea T."/>
            <person name="Shenoy N."/>
            <person name="Sisk P."/>
            <person name="Stolte C."/>
            <person name="Sykes S."/>
            <person name="Walk T."/>
            <person name="White J."/>
            <person name="Yandava C."/>
            <person name="Haas B."/>
            <person name="Nusbaum C."/>
            <person name="Birren B."/>
        </authorList>
    </citation>
    <scope>NUCLEOTIDE SEQUENCE</scope>
    <source>
        <strain evidence="1">ATCC 64411</strain>
    </source>
</reference>
<reference evidence="1" key="3">
    <citation type="submission" date="2011-03" db="EMBL/GenBank/DDBJ databases">
        <title>Annotation of Magnaporthe poae ATCC 64411.</title>
        <authorList>
            <person name="Ma L.-J."/>
            <person name="Dead R."/>
            <person name="Young S.K."/>
            <person name="Zeng Q."/>
            <person name="Gargeya S."/>
            <person name="Fitzgerald M."/>
            <person name="Haas B."/>
            <person name="Abouelleil A."/>
            <person name="Alvarado L."/>
            <person name="Arachchi H.M."/>
            <person name="Berlin A."/>
            <person name="Brown A."/>
            <person name="Chapman S.B."/>
            <person name="Chen Z."/>
            <person name="Dunbar C."/>
            <person name="Freedman E."/>
            <person name="Gearin G."/>
            <person name="Gellesch M."/>
            <person name="Goldberg J."/>
            <person name="Griggs A."/>
            <person name="Gujja S."/>
            <person name="Heiman D."/>
            <person name="Howarth C."/>
            <person name="Larson L."/>
            <person name="Lui A."/>
            <person name="MacDonald P.J.P."/>
            <person name="Mehta T."/>
            <person name="Montmayeur A."/>
            <person name="Murphy C."/>
            <person name="Neiman D."/>
            <person name="Pearson M."/>
            <person name="Priest M."/>
            <person name="Roberts A."/>
            <person name="Saif S."/>
            <person name="Shea T."/>
            <person name="Shenoy N."/>
            <person name="Sisk P."/>
            <person name="Stolte C."/>
            <person name="Sykes S."/>
            <person name="Yandava C."/>
            <person name="Wortman J."/>
            <person name="Nusbaum C."/>
            <person name="Birren B."/>
        </authorList>
    </citation>
    <scope>NUCLEOTIDE SEQUENCE</scope>
    <source>
        <strain evidence="1">ATCC 64411</strain>
    </source>
</reference>
<reference evidence="2" key="4">
    <citation type="journal article" date="2015" name="G3 (Bethesda)">
        <title>Genome sequences of three phytopathogenic species of the Magnaporthaceae family of fungi.</title>
        <authorList>
            <person name="Okagaki L.H."/>
            <person name="Nunes C.C."/>
            <person name="Sailsbery J."/>
            <person name="Clay B."/>
            <person name="Brown D."/>
            <person name="John T."/>
            <person name="Oh Y."/>
            <person name="Young N."/>
            <person name="Fitzgerald M."/>
            <person name="Haas B.J."/>
            <person name="Zeng Q."/>
            <person name="Young S."/>
            <person name="Adiconis X."/>
            <person name="Fan L."/>
            <person name="Levin J.Z."/>
            <person name="Mitchell T.K."/>
            <person name="Okubara P.A."/>
            <person name="Farman M.L."/>
            <person name="Kohn L.M."/>
            <person name="Birren B."/>
            <person name="Ma L.-J."/>
            <person name="Dean R.A."/>
        </authorList>
    </citation>
    <scope>NUCLEOTIDE SEQUENCE</scope>
    <source>
        <strain evidence="2">ATCC 64411 / 73-15</strain>
    </source>
</reference>
<sequence length="203" mass="21239">MPLGFGALGCQGAGYQIMMPLFEVFLGTDLRDLDAASIVLPHDKETNAGRAWLFASILRDVKKGDDCGGGMSTSTSTSALAAIFEDNVTMVTGDLTTQLQHISNGGLDPSAEAQVGGVVRAIGIFALEMGSQRAQVSLETCRYGDLVTLGEKFGDGKSSGDGGWGGQQVQVDILTQPCLVRTGDGREDLATRKVIVKGDIIAL</sequence>
<dbReference type="eggNOG" id="ENOG502T5UC">
    <property type="taxonomic scope" value="Eukaryota"/>
</dbReference>
<reference evidence="2" key="5">
    <citation type="submission" date="2015-06" db="UniProtKB">
        <authorList>
            <consortium name="EnsemblFungi"/>
        </authorList>
    </citation>
    <scope>IDENTIFICATION</scope>
    <source>
        <strain evidence="2">ATCC 64411</strain>
    </source>
</reference>
<dbReference type="STRING" id="644358.A0A0C4E838"/>
<gene>
    <name evidence="1" type="ORF">MAPG_08726</name>
</gene>
<evidence type="ECO:0000313" key="2">
    <source>
        <dbReference type="EnsemblFungi" id="MAPG_08726T0"/>
    </source>
</evidence>